<dbReference type="GO" id="GO:0005576">
    <property type="term" value="C:extracellular region"/>
    <property type="evidence" value="ECO:0007669"/>
    <property type="project" value="UniProtKB-SubCell"/>
</dbReference>
<evidence type="ECO:0000313" key="10">
    <source>
        <dbReference type="Proteomes" id="UP000694422"/>
    </source>
</evidence>
<dbReference type="SMART" id="SM00059">
    <property type="entry name" value="FN2"/>
    <property type="match status" value="2"/>
</dbReference>
<dbReference type="Pfam" id="PF00040">
    <property type="entry name" value="fn2"/>
    <property type="match status" value="2"/>
</dbReference>
<dbReference type="GO" id="GO:0048240">
    <property type="term" value="P:sperm capacitation"/>
    <property type="evidence" value="ECO:0007669"/>
    <property type="project" value="TreeGrafter"/>
</dbReference>
<comment type="caution">
    <text evidence="7">Lacks conserved residue(s) required for the propagation of feature annotation.</text>
</comment>
<evidence type="ECO:0000256" key="5">
    <source>
        <dbReference type="ARBA" id="ARBA00023157"/>
    </source>
</evidence>
<protein>
    <submittedName>
        <fullName evidence="9">Binder of sperm protein homolog 1</fullName>
    </submittedName>
</protein>
<comment type="similarity">
    <text evidence="2">Belongs to the seminal plasma protein family.</text>
</comment>
<keyword evidence="5 7" id="KW-1015">Disulfide bond</keyword>
<keyword evidence="4" id="KW-0677">Repeat</keyword>
<proteinExistence type="inferred from homology"/>
<feature type="disulfide bond" evidence="7">
    <location>
        <begin position="104"/>
        <end position="131"/>
    </location>
</feature>
<comment type="subcellular location">
    <subcellularLocation>
        <location evidence="1">Secreted</location>
    </subcellularLocation>
</comment>
<accession>A0A8C9PW55</accession>
<dbReference type="InterPro" id="IPR036943">
    <property type="entry name" value="FN_type2_sf"/>
</dbReference>
<evidence type="ECO:0000256" key="1">
    <source>
        <dbReference type="ARBA" id="ARBA00004613"/>
    </source>
</evidence>
<evidence type="ECO:0000313" key="9">
    <source>
        <dbReference type="Ensembl" id="ENSSDAP00000016444.1"/>
    </source>
</evidence>
<keyword evidence="3" id="KW-0964">Secreted</keyword>
<dbReference type="Gene3D" id="2.10.10.10">
    <property type="entry name" value="Fibronectin, type II, collagen-binding"/>
    <property type="match status" value="2"/>
</dbReference>
<dbReference type="Ensembl" id="ENSSDAT00000018678.1">
    <property type="protein sequence ID" value="ENSSDAP00000016444.1"/>
    <property type="gene ID" value="ENSSDAG00000014874.1"/>
</dbReference>
<dbReference type="GO" id="GO:0008201">
    <property type="term" value="F:heparin binding"/>
    <property type="evidence" value="ECO:0007669"/>
    <property type="project" value="TreeGrafter"/>
</dbReference>
<dbReference type="FunFam" id="2.10.10.10:FF:000003">
    <property type="entry name" value="binder of sperm protein homolog 1"/>
    <property type="match status" value="1"/>
</dbReference>
<evidence type="ECO:0000256" key="6">
    <source>
        <dbReference type="ARBA" id="ARBA00023279"/>
    </source>
</evidence>
<organism evidence="9 10">
    <name type="scientific">Spermophilus dauricus</name>
    <name type="common">Daurian ground squirrel</name>
    <dbReference type="NCBI Taxonomy" id="99837"/>
    <lineage>
        <taxon>Eukaryota</taxon>
        <taxon>Metazoa</taxon>
        <taxon>Chordata</taxon>
        <taxon>Craniata</taxon>
        <taxon>Vertebrata</taxon>
        <taxon>Euteleostomi</taxon>
        <taxon>Mammalia</taxon>
        <taxon>Eutheria</taxon>
        <taxon>Euarchontoglires</taxon>
        <taxon>Glires</taxon>
        <taxon>Rodentia</taxon>
        <taxon>Sciuromorpha</taxon>
        <taxon>Sciuridae</taxon>
        <taxon>Xerinae</taxon>
        <taxon>Marmotini</taxon>
        <taxon>Spermophilus</taxon>
    </lineage>
</organism>
<dbReference type="GO" id="GO:0007338">
    <property type="term" value="P:single fertilization"/>
    <property type="evidence" value="ECO:0007669"/>
    <property type="project" value="UniProtKB-KW"/>
</dbReference>
<sequence length="131" mass="15485">MALMCGLLLYRGKVSLLHGPTTFHRASAVALTPGGCTLFSLDGECVFPFWYKNKLFYDCIKYGMRHKWCSLNKTFEGHWKYCSETDFAPCVFPFWYERLIYWECTDDGDDFGRKWCSLTKNYNKDQAWKYC</sequence>
<dbReference type="AlphaFoldDB" id="A0A8C9PW55"/>
<feature type="disulfide bond" evidence="7">
    <location>
        <begin position="90"/>
        <end position="116"/>
    </location>
</feature>
<dbReference type="Proteomes" id="UP000694422">
    <property type="component" value="Unplaced"/>
</dbReference>
<evidence type="ECO:0000256" key="7">
    <source>
        <dbReference type="PROSITE-ProRule" id="PRU00479"/>
    </source>
</evidence>
<evidence type="ECO:0000256" key="4">
    <source>
        <dbReference type="ARBA" id="ARBA00022737"/>
    </source>
</evidence>
<evidence type="ECO:0000256" key="3">
    <source>
        <dbReference type="ARBA" id="ARBA00022525"/>
    </source>
</evidence>
<dbReference type="PROSITE" id="PS51092">
    <property type="entry name" value="FN2_2"/>
    <property type="match status" value="2"/>
</dbReference>
<dbReference type="GO" id="GO:0009986">
    <property type="term" value="C:cell surface"/>
    <property type="evidence" value="ECO:0007669"/>
    <property type="project" value="TreeGrafter"/>
</dbReference>
<dbReference type="CDD" id="cd00062">
    <property type="entry name" value="FN2"/>
    <property type="match status" value="1"/>
</dbReference>
<feature type="domain" description="Fibronectin type-II" evidence="8">
    <location>
        <begin position="85"/>
        <end position="131"/>
    </location>
</feature>
<dbReference type="InterPro" id="IPR000562">
    <property type="entry name" value="FN_type2_dom"/>
</dbReference>
<evidence type="ECO:0000256" key="2">
    <source>
        <dbReference type="ARBA" id="ARBA00010011"/>
    </source>
</evidence>
<dbReference type="PANTHER" id="PTHR22918">
    <property type="entry name" value="SEMINAL PLASMA PROTEIN"/>
    <property type="match status" value="1"/>
</dbReference>
<keyword evidence="6" id="KW-0278">Fertilization</keyword>
<dbReference type="SUPFAM" id="SSF57440">
    <property type="entry name" value="Kringle-like"/>
    <property type="match status" value="2"/>
</dbReference>
<dbReference type="PANTHER" id="PTHR22918:SF4">
    <property type="entry name" value="BINDER OF SPERM PROTEIN HOMOLOG 1"/>
    <property type="match status" value="1"/>
</dbReference>
<reference evidence="9" key="2">
    <citation type="submission" date="2025-09" db="UniProtKB">
        <authorList>
            <consortium name="Ensembl"/>
        </authorList>
    </citation>
    <scope>IDENTIFICATION</scope>
</reference>
<reference evidence="9" key="1">
    <citation type="submission" date="2025-08" db="UniProtKB">
        <authorList>
            <consortium name="Ensembl"/>
        </authorList>
    </citation>
    <scope>IDENTIFICATION</scope>
</reference>
<evidence type="ECO:0000259" key="8">
    <source>
        <dbReference type="PROSITE" id="PS51092"/>
    </source>
</evidence>
<dbReference type="PRINTS" id="PR00013">
    <property type="entry name" value="FNTYPEII"/>
</dbReference>
<dbReference type="InterPro" id="IPR051666">
    <property type="entry name" value="SP_Capacitation_Regulator"/>
</dbReference>
<dbReference type="PROSITE" id="PS00023">
    <property type="entry name" value="FN2_1"/>
    <property type="match status" value="1"/>
</dbReference>
<dbReference type="InterPro" id="IPR013806">
    <property type="entry name" value="Kringle-like"/>
</dbReference>
<name>A0A8C9PW55_SPEDA</name>
<keyword evidence="10" id="KW-1185">Reference proteome</keyword>
<feature type="domain" description="Fibronectin type-II" evidence="8">
    <location>
        <begin position="40"/>
        <end position="84"/>
    </location>
</feature>
<dbReference type="FunFam" id="2.10.10.10:FF:000005">
    <property type="entry name" value="Epididymal sperm binding protein 1"/>
    <property type="match status" value="1"/>
</dbReference>